<dbReference type="AlphaFoldDB" id="A0A1Q9A667"/>
<dbReference type="PANTHER" id="PTHR30146">
    <property type="entry name" value="LACI-RELATED TRANSCRIPTIONAL REPRESSOR"/>
    <property type="match status" value="1"/>
</dbReference>
<dbReference type="PROSITE" id="PS50932">
    <property type="entry name" value="HTH_LACI_2"/>
    <property type="match status" value="1"/>
</dbReference>
<accession>A0A1Q9A667</accession>
<dbReference type="InterPro" id="IPR028082">
    <property type="entry name" value="Peripla_BP_I"/>
</dbReference>
<keyword evidence="2 5" id="KW-0238">DNA-binding</keyword>
<dbReference type="OrthoDB" id="60111at2"/>
<evidence type="ECO:0000313" key="8">
    <source>
        <dbReference type="Proteomes" id="UP000544107"/>
    </source>
</evidence>
<gene>
    <name evidence="6" type="ORF">BJF91_12095</name>
    <name evidence="5" type="ORF">GGQ71_003088</name>
</gene>
<evidence type="ECO:0000256" key="3">
    <source>
        <dbReference type="ARBA" id="ARBA00023163"/>
    </source>
</evidence>
<sequence>MKAKISLKNVALDAGVSISTASHALNGTAPLTSEVRDRVISSAQRLGYLEKRRNKATIATLRSILLAVAGDAAPQSDLNLVSWTVMNGLREECERRAIRIVPCVTPGSRIDAGEIKRTALSEKVDGIVIINDDRADLIRAIAQLPQPSVIINGEDPSMRIDTVTAGNRFGARQAVEHLLTLGHRRILHVTWPGRTTIRRRYDGYVDAFLGAGLPAPVDMVVEATSYEPAEGERVLRELLSADPSMKQASAIFCAADNLALGCLKTLAKAGIKVPDDISVLGCDDILPGEFSSPPLSTIQLPSARLGAAALSLIEQRLVSLDPLRPAHRLELGCRLVLRGSVAPPRL</sequence>
<dbReference type="InterPro" id="IPR046335">
    <property type="entry name" value="LacI/GalR-like_sensor"/>
</dbReference>
<dbReference type="Pfam" id="PF13377">
    <property type="entry name" value="Peripla_BP_3"/>
    <property type="match status" value="1"/>
</dbReference>
<evidence type="ECO:0000313" key="5">
    <source>
        <dbReference type="EMBL" id="MBB4008808.1"/>
    </source>
</evidence>
<evidence type="ECO:0000313" key="6">
    <source>
        <dbReference type="EMBL" id="OLP50073.1"/>
    </source>
</evidence>
<dbReference type="PANTHER" id="PTHR30146:SF109">
    <property type="entry name" value="HTH-TYPE TRANSCRIPTIONAL REGULATOR GALS"/>
    <property type="match status" value="1"/>
</dbReference>
<proteinExistence type="predicted"/>
<protein>
    <submittedName>
        <fullName evidence="5">DNA-binding LacI/PurR family transcriptional regulator</fullName>
    </submittedName>
    <submittedName>
        <fullName evidence="6">LacI family transcriptional regulator</fullName>
    </submittedName>
</protein>
<dbReference type="GO" id="GO:0003700">
    <property type="term" value="F:DNA-binding transcription factor activity"/>
    <property type="evidence" value="ECO:0007669"/>
    <property type="project" value="TreeGrafter"/>
</dbReference>
<evidence type="ECO:0000313" key="7">
    <source>
        <dbReference type="Proteomes" id="UP000185598"/>
    </source>
</evidence>
<dbReference type="InterPro" id="IPR010982">
    <property type="entry name" value="Lambda_DNA-bd_dom_sf"/>
</dbReference>
<name>A0A1Q9A667_9HYPH</name>
<dbReference type="Proteomes" id="UP000185598">
    <property type="component" value="Unassembled WGS sequence"/>
</dbReference>
<dbReference type="Pfam" id="PF00356">
    <property type="entry name" value="LacI"/>
    <property type="match status" value="1"/>
</dbReference>
<keyword evidence="3" id="KW-0804">Transcription</keyword>
<dbReference type="SUPFAM" id="SSF53822">
    <property type="entry name" value="Periplasmic binding protein-like I"/>
    <property type="match status" value="1"/>
</dbReference>
<reference evidence="5 8" key="2">
    <citation type="submission" date="2020-08" db="EMBL/GenBank/DDBJ databases">
        <title>Genomic Encyclopedia of Type Strains, Phase IV (KMG-IV): sequencing the most valuable type-strain genomes for metagenomic binning, comparative biology and taxonomic classification.</title>
        <authorList>
            <person name="Goeker M."/>
        </authorList>
    </citation>
    <scope>NUCLEOTIDE SEQUENCE [LARGE SCALE GENOMIC DNA]</scope>
    <source>
        <strain evidence="5 8">DSM 100021</strain>
    </source>
</reference>
<feature type="domain" description="HTH lacI-type" evidence="4">
    <location>
        <begin position="5"/>
        <end position="59"/>
    </location>
</feature>
<evidence type="ECO:0000259" key="4">
    <source>
        <dbReference type="PROSITE" id="PS50932"/>
    </source>
</evidence>
<keyword evidence="1" id="KW-0805">Transcription regulation</keyword>
<comment type="caution">
    <text evidence="6">The sequence shown here is derived from an EMBL/GenBank/DDBJ whole genome shotgun (WGS) entry which is preliminary data.</text>
</comment>
<dbReference type="EMBL" id="JACIED010000003">
    <property type="protein sequence ID" value="MBB4008808.1"/>
    <property type="molecule type" value="Genomic_DNA"/>
</dbReference>
<dbReference type="Proteomes" id="UP000544107">
    <property type="component" value="Unassembled WGS sequence"/>
</dbReference>
<dbReference type="SUPFAM" id="SSF47413">
    <property type="entry name" value="lambda repressor-like DNA-binding domains"/>
    <property type="match status" value="1"/>
</dbReference>
<dbReference type="InterPro" id="IPR000843">
    <property type="entry name" value="HTH_LacI"/>
</dbReference>
<dbReference type="GO" id="GO:0000976">
    <property type="term" value="F:transcription cis-regulatory region binding"/>
    <property type="evidence" value="ECO:0007669"/>
    <property type="project" value="TreeGrafter"/>
</dbReference>
<dbReference type="CDD" id="cd06267">
    <property type="entry name" value="PBP1_LacI_sugar_binding-like"/>
    <property type="match status" value="1"/>
</dbReference>
<organism evidence="6 7">
    <name type="scientific">Allorhizobium taibaishanense</name>
    <dbReference type="NCBI Taxonomy" id="887144"/>
    <lineage>
        <taxon>Bacteria</taxon>
        <taxon>Pseudomonadati</taxon>
        <taxon>Pseudomonadota</taxon>
        <taxon>Alphaproteobacteria</taxon>
        <taxon>Hyphomicrobiales</taxon>
        <taxon>Rhizobiaceae</taxon>
        <taxon>Rhizobium/Agrobacterium group</taxon>
        <taxon>Allorhizobium</taxon>
    </lineage>
</organism>
<reference evidence="6 7" key="1">
    <citation type="submission" date="2016-09" db="EMBL/GenBank/DDBJ databases">
        <title>Rhizobium oryziradicis sp. nov., isolated from the root of rice.</title>
        <authorList>
            <person name="Zhao J."/>
            <person name="Zhang X."/>
        </authorList>
    </citation>
    <scope>NUCLEOTIDE SEQUENCE [LARGE SCALE GENOMIC DNA]</scope>
    <source>
        <strain evidence="6 7">14971</strain>
    </source>
</reference>
<evidence type="ECO:0000256" key="2">
    <source>
        <dbReference type="ARBA" id="ARBA00023125"/>
    </source>
</evidence>
<dbReference type="Gene3D" id="3.40.50.2300">
    <property type="match status" value="2"/>
</dbReference>
<dbReference type="CDD" id="cd01392">
    <property type="entry name" value="HTH_LacI"/>
    <property type="match status" value="1"/>
</dbReference>
<dbReference type="Gene3D" id="1.10.260.40">
    <property type="entry name" value="lambda repressor-like DNA-binding domains"/>
    <property type="match status" value="1"/>
</dbReference>
<keyword evidence="7" id="KW-1185">Reference proteome</keyword>
<dbReference type="STRING" id="887144.BJF91_12095"/>
<evidence type="ECO:0000256" key="1">
    <source>
        <dbReference type="ARBA" id="ARBA00023015"/>
    </source>
</evidence>
<dbReference type="SMART" id="SM00354">
    <property type="entry name" value="HTH_LACI"/>
    <property type="match status" value="1"/>
</dbReference>
<dbReference type="EMBL" id="MKIN01000021">
    <property type="protein sequence ID" value="OLP50073.1"/>
    <property type="molecule type" value="Genomic_DNA"/>
</dbReference>